<dbReference type="Proteomes" id="UP000236262">
    <property type="component" value="Unassembled WGS sequence"/>
</dbReference>
<proteinExistence type="predicted"/>
<sequence>MIEKTPAGYLLALLLFFSSCSQESSSSNKSGISMETISVITFVIVGIAILAVYYTTKKK</sequence>
<dbReference type="PROSITE" id="PS51257">
    <property type="entry name" value="PROKAR_LIPOPROTEIN"/>
    <property type="match status" value="1"/>
</dbReference>
<reference evidence="2 5" key="2">
    <citation type="submission" date="2018-11" db="EMBL/GenBank/DDBJ databases">
        <title>Proposal to divide the Flavobacteriaceae and reorganize its genera based on Amino Acid Identity values calculated from whole genome sequences.</title>
        <authorList>
            <person name="Nicholson A.C."/>
            <person name="Gulvik C.A."/>
            <person name="Whitney A.M."/>
            <person name="Humrighouse B.W."/>
            <person name="Bell M."/>
            <person name="Holmes B."/>
            <person name="Steigerwalt A.G."/>
            <person name="Villarma A."/>
            <person name="Sheth M."/>
            <person name="Batra D."/>
            <person name="Pryor J."/>
            <person name="Bernardet J.-F."/>
            <person name="Hugo C."/>
            <person name="Kampfer P."/>
            <person name="Newman J."/>
            <person name="McQuiston J.R."/>
        </authorList>
    </citation>
    <scope>NUCLEOTIDE SEQUENCE [LARGE SCALE GENOMIC DNA]</scope>
    <source>
        <strain evidence="2 5">KC_1864</strain>
    </source>
</reference>
<keyword evidence="1" id="KW-0812">Transmembrane</keyword>
<gene>
    <name evidence="3" type="ORF">C1637_17055</name>
    <name evidence="2" type="ORF">EG342_20895</name>
</gene>
<evidence type="ECO:0000256" key="1">
    <source>
        <dbReference type="SAM" id="Phobius"/>
    </source>
</evidence>
<name>A0A3G6RN30_CHRLC</name>
<evidence type="ECO:0000313" key="4">
    <source>
        <dbReference type="Proteomes" id="UP000236262"/>
    </source>
</evidence>
<dbReference type="KEGG" id="clac:EG342_20895"/>
<keyword evidence="1" id="KW-1133">Transmembrane helix</keyword>
<dbReference type="Proteomes" id="UP000279972">
    <property type="component" value="Chromosome"/>
</dbReference>
<accession>A0A3G6RN30</accession>
<dbReference type="EMBL" id="CP033924">
    <property type="protein sequence ID" value="AZA84191.1"/>
    <property type="molecule type" value="Genomic_DNA"/>
</dbReference>
<dbReference type="RefSeq" id="WP_103292852.1">
    <property type="nucleotide sequence ID" value="NZ_CP033924.1"/>
</dbReference>
<keyword evidence="5" id="KW-1185">Reference proteome</keyword>
<evidence type="ECO:0000313" key="3">
    <source>
        <dbReference type="EMBL" id="PNW12746.1"/>
    </source>
</evidence>
<keyword evidence="1" id="KW-0472">Membrane</keyword>
<feature type="transmembrane region" description="Helical" evidence="1">
    <location>
        <begin position="37"/>
        <end position="56"/>
    </location>
</feature>
<evidence type="ECO:0000313" key="2">
    <source>
        <dbReference type="EMBL" id="AZA84191.1"/>
    </source>
</evidence>
<dbReference type="EMBL" id="PPEH01000006">
    <property type="protein sequence ID" value="PNW12746.1"/>
    <property type="molecule type" value="Genomic_DNA"/>
</dbReference>
<organism evidence="3 4">
    <name type="scientific">Chryseobacterium lactis</name>
    <dbReference type="NCBI Taxonomy" id="1241981"/>
    <lineage>
        <taxon>Bacteria</taxon>
        <taxon>Pseudomonadati</taxon>
        <taxon>Bacteroidota</taxon>
        <taxon>Flavobacteriia</taxon>
        <taxon>Flavobacteriales</taxon>
        <taxon>Weeksellaceae</taxon>
        <taxon>Chryseobacterium group</taxon>
        <taxon>Chryseobacterium</taxon>
    </lineage>
</organism>
<reference evidence="3 4" key="1">
    <citation type="submission" date="2018-01" db="EMBL/GenBank/DDBJ databases">
        <title>Draft genome sequences of Chryseobacterium lactis NCTC11390, Chryseobacterium oncorhynchi 701B-08, and Chryseobacterium viscerum 687B-08.</title>
        <authorList>
            <person name="Jeong J.-J."/>
            <person name="Lee Y.J."/>
            <person name="Park B."/>
            <person name="Choi I.-G."/>
            <person name="Kim K.D."/>
        </authorList>
    </citation>
    <scope>NUCLEOTIDE SEQUENCE [LARGE SCALE GENOMIC DNA]</scope>
    <source>
        <strain evidence="3 4">NCTC11390</strain>
    </source>
</reference>
<dbReference type="AlphaFoldDB" id="A0A3G6RN30"/>
<evidence type="ECO:0000313" key="5">
    <source>
        <dbReference type="Proteomes" id="UP000279972"/>
    </source>
</evidence>
<protein>
    <submittedName>
        <fullName evidence="3">Uncharacterized protein</fullName>
    </submittedName>
</protein>